<proteinExistence type="predicted"/>
<reference evidence="2 3" key="1">
    <citation type="submission" date="2007-08" db="EMBL/GenBank/DDBJ databases">
        <authorList>
            <person name="Fulton L."/>
            <person name="Clifton S."/>
            <person name="Fulton B."/>
            <person name="Xu J."/>
            <person name="Minx P."/>
            <person name="Pepin K.H."/>
            <person name="Johnson M."/>
            <person name="Thiruvilangam P."/>
            <person name="Bhonagiri V."/>
            <person name="Nash W.E."/>
            <person name="Mardis E.R."/>
            <person name="Wilson R.K."/>
        </authorList>
    </citation>
    <scope>NUCLEOTIDE SEQUENCE [LARGE SCALE GENOMIC DNA]</scope>
    <source>
        <strain evidence="3">ATCC BAA-613 / DSM 15670 / CCUG 46953 / JCM 12243 / WAL 16351</strain>
    </source>
</reference>
<dbReference type="PaxDb" id="411902-CLOBOL_04213"/>
<comment type="caution">
    <text evidence="2">The sequence shown here is derived from an EMBL/GenBank/DDBJ whole genome shotgun (WGS) entry which is preliminary data.</text>
</comment>
<dbReference type="EMBL" id="ABCC02000034">
    <property type="protein sequence ID" value="EDP15292.1"/>
    <property type="molecule type" value="Genomic_DNA"/>
</dbReference>
<feature type="region of interest" description="Disordered" evidence="1">
    <location>
        <begin position="1"/>
        <end position="35"/>
    </location>
</feature>
<accession>A8RV85</accession>
<dbReference type="AlphaFoldDB" id="A8RV85"/>
<feature type="compositionally biased region" description="Basic and acidic residues" evidence="1">
    <location>
        <begin position="12"/>
        <end position="23"/>
    </location>
</feature>
<evidence type="ECO:0000256" key="1">
    <source>
        <dbReference type="SAM" id="MobiDB-lite"/>
    </source>
</evidence>
<organism evidence="2 3">
    <name type="scientific">Enterocloster bolteae (strain ATCC BAA-613 / DSM 15670 / CCUG 46953 / JCM 12243 / WAL 16351)</name>
    <name type="common">Clostridium bolteae</name>
    <dbReference type="NCBI Taxonomy" id="411902"/>
    <lineage>
        <taxon>Bacteria</taxon>
        <taxon>Bacillati</taxon>
        <taxon>Bacillota</taxon>
        <taxon>Clostridia</taxon>
        <taxon>Lachnospirales</taxon>
        <taxon>Lachnospiraceae</taxon>
        <taxon>Enterocloster</taxon>
    </lineage>
</organism>
<evidence type="ECO:0000313" key="2">
    <source>
        <dbReference type="EMBL" id="EDP15292.1"/>
    </source>
</evidence>
<gene>
    <name evidence="2" type="ORF">CLOBOL_04213</name>
</gene>
<name>A8RV85_ENTBW</name>
<dbReference type="Proteomes" id="UP000005396">
    <property type="component" value="Unassembled WGS sequence"/>
</dbReference>
<reference evidence="2 3" key="2">
    <citation type="submission" date="2007-09" db="EMBL/GenBank/DDBJ databases">
        <title>Draft genome sequence of Clostridium bolteae (ATCC BAA-613).</title>
        <authorList>
            <person name="Sudarsanam P."/>
            <person name="Ley R."/>
            <person name="Guruge J."/>
            <person name="Turnbaugh P.J."/>
            <person name="Mahowald M."/>
            <person name="Liep D."/>
            <person name="Gordon J."/>
        </authorList>
    </citation>
    <scope>NUCLEOTIDE SEQUENCE [LARGE SCALE GENOMIC DNA]</scope>
    <source>
        <strain evidence="3">ATCC BAA-613 / DSM 15670 / CCUG 46953 / JCM 12243 / WAL 16351</strain>
    </source>
</reference>
<evidence type="ECO:0000313" key="3">
    <source>
        <dbReference type="Proteomes" id="UP000005396"/>
    </source>
</evidence>
<protein>
    <submittedName>
        <fullName evidence="2">Uncharacterized protein</fullName>
    </submittedName>
</protein>
<sequence>MRLGEKIGQPQKTEERENPDDGLRSTCHQDFFVEQ</sequence>
<dbReference type="HOGENOM" id="CLU_3364171_0_0_9"/>